<dbReference type="EMBL" id="JAAGOB010000008">
    <property type="protein sequence ID" value="NED96860.1"/>
    <property type="molecule type" value="Genomic_DNA"/>
</dbReference>
<gene>
    <name evidence="3" type="ORF">G1H11_16255</name>
</gene>
<evidence type="ECO:0000313" key="4">
    <source>
        <dbReference type="Proteomes" id="UP000469185"/>
    </source>
</evidence>
<evidence type="ECO:0008006" key="5">
    <source>
        <dbReference type="Google" id="ProtNLM"/>
    </source>
</evidence>
<dbReference type="Proteomes" id="UP000469185">
    <property type="component" value="Unassembled WGS sequence"/>
</dbReference>
<feature type="signal peptide" evidence="2">
    <location>
        <begin position="1"/>
        <end position="22"/>
    </location>
</feature>
<reference evidence="3 4" key="1">
    <citation type="submission" date="2020-02" db="EMBL/GenBank/DDBJ databases">
        <authorList>
            <person name="Li X.-J."/>
            <person name="Feng X.-M."/>
        </authorList>
    </citation>
    <scope>NUCLEOTIDE SEQUENCE [LARGE SCALE GENOMIC DNA]</scope>
    <source>
        <strain evidence="3 4">CGMCC 4.7225</strain>
    </source>
</reference>
<feature type="chain" id="PRO_5039466805" description="Nuclear transport factor 2 family protein" evidence="2">
    <location>
        <begin position="23"/>
        <end position="201"/>
    </location>
</feature>
<feature type="compositionally biased region" description="Polar residues" evidence="1">
    <location>
        <begin position="40"/>
        <end position="53"/>
    </location>
</feature>
<dbReference type="AlphaFoldDB" id="A0A6N9YPJ9"/>
<sequence>MSKLRYATAGLVISLALLTACNSDDDSAITDPTPEAETPSRPTLTAPPTSSPEEQAAEELEATFREIIAAWDESKINTSDYVSSDDPGWANDLVSSWPVHLDAQIELENWTAAWGASASEQVGETIIATHDITDIEFSDDMPVTAESRACLDLTEIEIVDYDGEPAEFSYEPTQYQTWDMTWDYVDEWRLATIGLTVDEPC</sequence>
<evidence type="ECO:0000256" key="2">
    <source>
        <dbReference type="SAM" id="SignalP"/>
    </source>
</evidence>
<accession>A0A6N9YPJ9</accession>
<protein>
    <recommendedName>
        <fullName evidence="5">Nuclear transport factor 2 family protein</fullName>
    </recommendedName>
</protein>
<evidence type="ECO:0000256" key="1">
    <source>
        <dbReference type="SAM" id="MobiDB-lite"/>
    </source>
</evidence>
<evidence type="ECO:0000313" key="3">
    <source>
        <dbReference type="EMBL" id="NED96860.1"/>
    </source>
</evidence>
<organism evidence="3 4">
    <name type="scientific">Phytoactinopolyspora alkaliphila</name>
    <dbReference type="NCBI Taxonomy" id="1783498"/>
    <lineage>
        <taxon>Bacteria</taxon>
        <taxon>Bacillati</taxon>
        <taxon>Actinomycetota</taxon>
        <taxon>Actinomycetes</taxon>
        <taxon>Jiangellales</taxon>
        <taxon>Jiangellaceae</taxon>
        <taxon>Phytoactinopolyspora</taxon>
    </lineage>
</organism>
<dbReference type="PROSITE" id="PS51257">
    <property type="entry name" value="PROKAR_LIPOPROTEIN"/>
    <property type="match status" value="1"/>
</dbReference>
<keyword evidence="2" id="KW-0732">Signal</keyword>
<feature type="region of interest" description="Disordered" evidence="1">
    <location>
        <begin position="26"/>
        <end position="58"/>
    </location>
</feature>
<proteinExistence type="predicted"/>
<comment type="caution">
    <text evidence="3">The sequence shown here is derived from an EMBL/GenBank/DDBJ whole genome shotgun (WGS) entry which is preliminary data.</text>
</comment>
<name>A0A6N9YPJ9_9ACTN</name>
<keyword evidence="4" id="KW-1185">Reference proteome</keyword>
<dbReference type="RefSeq" id="WP_163819637.1">
    <property type="nucleotide sequence ID" value="NZ_JAAGOB010000008.1"/>
</dbReference>